<dbReference type="PATRIC" id="fig|81857.3.peg.332"/>
<evidence type="ECO:0000256" key="1">
    <source>
        <dbReference type="ARBA" id="ARBA00006767"/>
    </source>
</evidence>
<dbReference type="PANTHER" id="PTHR10724">
    <property type="entry name" value="30S RIBOSOMAL PROTEIN S1"/>
    <property type="match status" value="1"/>
</dbReference>
<evidence type="ECO:0000256" key="2">
    <source>
        <dbReference type="ARBA" id="ARBA00022980"/>
    </source>
</evidence>
<evidence type="ECO:0000313" key="8">
    <source>
        <dbReference type="Proteomes" id="UP000051645"/>
    </source>
</evidence>
<dbReference type="InterPro" id="IPR003029">
    <property type="entry name" value="S1_domain"/>
</dbReference>
<comment type="similarity">
    <text evidence="1">Belongs to the bacterial ribosomal protein bS1 family.</text>
</comment>
<dbReference type="SMART" id="SM00316">
    <property type="entry name" value="S1"/>
    <property type="match status" value="4"/>
</dbReference>
<dbReference type="EMBL" id="JQAT01000001">
    <property type="protein sequence ID" value="KRN29443.1"/>
    <property type="molecule type" value="Genomic_DNA"/>
</dbReference>
<feature type="region of interest" description="Disordered" evidence="4">
    <location>
        <begin position="370"/>
        <end position="447"/>
    </location>
</feature>
<comment type="caution">
    <text evidence="6">The sequence shown here is derived from an EMBL/GenBank/DDBJ whole genome shotgun (WGS) entry which is preliminary data.</text>
</comment>
<dbReference type="Pfam" id="PF00575">
    <property type="entry name" value="S1"/>
    <property type="match status" value="4"/>
</dbReference>
<evidence type="ECO:0000259" key="5">
    <source>
        <dbReference type="PROSITE" id="PS50126"/>
    </source>
</evidence>
<evidence type="ECO:0000256" key="3">
    <source>
        <dbReference type="ARBA" id="ARBA00023274"/>
    </source>
</evidence>
<dbReference type="InterPro" id="IPR035104">
    <property type="entry name" value="Ribosomal_protein_S1-like"/>
</dbReference>
<evidence type="ECO:0000313" key="7">
    <source>
        <dbReference type="EMBL" id="KRN34028.1"/>
    </source>
</evidence>
<feature type="compositionally biased region" description="Low complexity" evidence="4">
    <location>
        <begin position="383"/>
        <end position="394"/>
    </location>
</feature>
<dbReference type="Proteomes" id="UP000051751">
    <property type="component" value="Unassembled WGS sequence"/>
</dbReference>
<dbReference type="EMBL" id="JQAZ01000001">
    <property type="protein sequence ID" value="KRN34028.1"/>
    <property type="molecule type" value="Genomic_DNA"/>
</dbReference>
<evidence type="ECO:0000313" key="9">
    <source>
        <dbReference type="Proteomes" id="UP000051751"/>
    </source>
</evidence>
<dbReference type="GO" id="GO:0006412">
    <property type="term" value="P:translation"/>
    <property type="evidence" value="ECO:0007669"/>
    <property type="project" value="TreeGrafter"/>
</dbReference>
<dbReference type="STRING" id="81857.IV38_GL000327"/>
<feature type="domain" description="S1 motif" evidence="5">
    <location>
        <begin position="298"/>
        <end position="367"/>
    </location>
</feature>
<sequence length="447" mass="48626">MIVVKEDLGMSDKTNEEDNKTMADALNSVHEVKVGDVVKGEVLAIDDNKQLIVGIQGTGVEGVVPMKELTAQPVDDITTIAKVGDVLDLVVISTIGKDKENGSYLLSKRRLEARKVWDDIEKDYEEGKTITAPVTNVVKGGLVVDAGVRGFIPASMISDHYVEDLNAYKGKELELAIIEIEPSENRLILSHKAVVQKEREAQKKELFEHLQVGDTVEGKVARLTSFGAFVDLGGVDGLVHVSQISYEHVDKPSDVLKVGQEVKVKVLNLDFDRDRISLSIKATLPEPWDGIEDKAPVGSVLEGTVRRLTTFGAFVEVFPGVEGLVHISQISHQHIATPNDVLKEGQTVHVKVLSVDPDKHRLALSIKALEEKPEGTDDNEAQSNNNNHSNNSSHPARQSAPRAKSSNNNNAHVDNSQFEPDENTGFSIGDLIGDQLKNAGSADDQAK</sequence>
<dbReference type="GO" id="GO:0022627">
    <property type="term" value="C:cytosolic small ribosomal subunit"/>
    <property type="evidence" value="ECO:0007669"/>
    <property type="project" value="TreeGrafter"/>
</dbReference>
<dbReference type="GO" id="GO:0003729">
    <property type="term" value="F:mRNA binding"/>
    <property type="evidence" value="ECO:0007669"/>
    <property type="project" value="TreeGrafter"/>
</dbReference>
<dbReference type="AlphaFoldDB" id="A0A0R2FLG6"/>
<dbReference type="GO" id="GO:0003735">
    <property type="term" value="F:structural constituent of ribosome"/>
    <property type="evidence" value="ECO:0007669"/>
    <property type="project" value="TreeGrafter"/>
</dbReference>
<dbReference type="CDD" id="cd05687">
    <property type="entry name" value="S1_RPS1_repeat_ec1_hs1"/>
    <property type="match status" value="1"/>
</dbReference>
<name>A0A0R2FLG6_9LACO</name>
<keyword evidence="8" id="KW-1185">Reference proteome</keyword>
<dbReference type="FunFam" id="2.40.50.140:FF:000051">
    <property type="entry name" value="RNA-binding transcriptional accessory protein"/>
    <property type="match status" value="1"/>
</dbReference>
<feature type="domain" description="S1 motif" evidence="5">
    <location>
        <begin position="213"/>
        <end position="281"/>
    </location>
</feature>
<accession>A0A0R2FLG6</accession>
<keyword evidence="2 6" id="KW-0689">Ribosomal protein</keyword>
<dbReference type="CDD" id="cd05688">
    <property type="entry name" value="S1_RPS1_repeat_ec3"/>
    <property type="match status" value="1"/>
</dbReference>
<dbReference type="PRINTS" id="PR00681">
    <property type="entry name" value="RIBOSOMALS1"/>
</dbReference>
<dbReference type="Gene3D" id="2.40.50.140">
    <property type="entry name" value="Nucleic acid-binding proteins"/>
    <property type="match status" value="4"/>
</dbReference>
<dbReference type="NCBIfam" id="NF005208">
    <property type="entry name" value="PRK06676.1"/>
    <property type="match status" value="1"/>
</dbReference>
<organism evidence="6 9">
    <name type="scientific">Lactobacillus selangorensis</name>
    <dbReference type="NCBI Taxonomy" id="81857"/>
    <lineage>
        <taxon>Bacteria</taxon>
        <taxon>Bacillati</taxon>
        <taxon>Bacillota</taxon>
        <taxon>Bacilli</taxon>
        <taxon>Lactobacillales</taxon>
        <taxon>Lactobacillaceae</taxon>
        <taxon>Lactobacillus</taxon>
    </lineage>
</organism>
<dbReference type="SUPFAM" id="SSF50249">
    <property type="entry name" value="Nucleic acid-binding proteins"/>
    <property type="match status" value="4"/>
</dbReference>
<dbReference type="FunFam" id="2.40.50.140:FF:000039">
    <property type="entry name" value="30S ribosomal protein S1"/>
    <property type="match status" value="1"/>
</dbReference>
<feature type="domain" description="S1 motif" evidence="5">
    <location>
        <begin position="127"/>
        <end position="192"/>
    </location>
</feature>
<dbReference type="CDD" id="cd04465">
    <property type="entry name" value="S1_RPS1_repeat_ec2_hs2"/>
    <property type="match status" value="1"/>
</dbReference>
<keyword evidence="3" id="KW-0687">Ribonucleoprotein</keyword>
<protein>
    <submittedName>
        <fullName evidence="6">Ribosomal protein s1</fullName>
    </submittedName>
</protein>
<dbReference type="PANTHER" id="PTHR10724:SF7">
    <property type="entry name" value="SMALL RIBOSOMAL SUBUNIT PROTEIN BS1C"/>
    <property type="match status" value="1"/>
</dbReference>
<reference evidence="8 9" key="1">
    <citation type="journal article" date="2015" name="Genome Announc.">
        <title>Expanding the biotechnology potential of lactobacilli through comparative genomics of 213 strains and associated genera.</title>
        <authorList>
            <person name="Sun Z."/>
            <person name="Harris H.M."/>
            <person name="McCann A."/>
            <person name="Guo C."/>
            <person name="Argimon S."/>
            <person name="Zhang W."/>
            <person name="Yang X."/>
            <person name="Jeffery I.B."/>
            <person name="Cooney J.C."/>
            <person name="Kagawa T.F."/>
            <person name="Liu W."/>
            <person name="Song Y."/>
            <person name="Salvetti E."/>
            <person name="Wrobel A."/>
            <person name="Rasinkangas P."/>
            <person name="Parkhill J."/>
            <person name="Rea M.C."/>
            <person name="O'Sullivan O."/>
            <person name="Ritari J."/>
            <person name="Douillard F.P."/>
            <person name="Paul Ross R."/>
            <person name="Yang R."/>
            <person name="Briner A.E."/>
            <person name="Felis G.E."/>
            <person name="de Vos W.M."/>
            <person name="Barrangou R."/>
            <person name="Klaenhammer T.R."/>
            <person name="Caufield P.W."/>
            <person name="Cui Y."/>
            <person name="Zhang H."/>
            <person name="O'Toole P.W."/>
        </authorList>
    </citation>
    <scope>NUCLEOTIDE SEQUENCE [LARGE SCALE GENOMIC DNA]</scope>
    <source>
        <strain evidence="6 9">ATCC BAA-66</strain>
        <strain evidence="7 8">DSM 13344</strain>
    </source>
</reference>
<evidence type="ECO:0000256" key="4">
    <source>
        <dbReference type="SAM" id="MobiDB-lite"/>
    </source>
</evidence>
<dbReference type="Proteomes" id="UP000051645">
    <property type="component" value="Unassembled WGS sequence"/>
</dbReference>
<dbReference type="PROSITE" id="PS50126">
    <property type="entry name" value="S1"/>
    <property type="match status" value="4"/>
</dbReference>
<proteinExistence type="inferred from homology"/>
<feature type="domain" description="S1 motif" evidence="5">
    <location>
        <begin position="35"/>
        <end position="109"/>
    </location>
</feature>
<dbReference type="InterPro" id="IPR012340">
    <property type="entry name" value="NA-bd_OB-fold"/>
</dbReference>
<feature type="compositionally biased region" description="Polar residues" evidence="4">
    <location>
        <begin position="404"/>
        <end position="418"/>
    </location>
</feature>
<evidence type="ECO:0000313" key="6">
    <source>
        <dbReference type="EMBL" id="KRN29443.1"/>
    </source>
</evidence>
<gene>
    <name evidence="6" type="ORF">IV38_GL000327</name>
    <name evidence="7" type="ORF">IV40_GL000341</name>
</gene>
<dbReference type="InterPro" id="IPR050437">
    <property type="entry name" value="Ribos_protein_bS1-like"/>
</dbReference>